<feature type="compositionally biased region" description="Basic and acidic residues" evidence="1">
    <location>
        <begin position="1"/>
        <end position="18"/>
    </location>
</feature>
<gene>
    <name evidence="2" type="ORF">P171DRAFT_118588</name>
</gene>
<organism evidence="2 3">
    <name type="scientific">Karstenula rhodostoma CBS 690.94</name>
    <dbReference type="NCBI Taxonomy" id="1392251"/>
    <lineage>
        <taxon>Eukaryota</taxon>
        <taxon>Fungi</taxon>
        <taxon>Dikarya</taxon>
        <taxon>Ascomycota</taxon>
        <taxon>Pezizomycotina</taxon>
        <taxon>Dothideomycetes</taxon>
        <taxon>Pleosporomycetidae</taxon>
        <taxon>Pleosporales</taxon>
        <taxon>Massarineae</taxon>
        <taxon>Didymosphaeriaceae</taxon>
        <taxon>Karstenula</taxon>
    </lineage>
</organism>
<sequence length="361" mass="41888">MTTEPYRRRESRRLRELPALEYEETPLRRRPRRPHQSPVQHPPQPLVRRPEADQLDWKRIVLEHLALQNGAISEDRKDRDNTLLGPLAIRLEKFLDGASIILGPVLWNTSKTPSFLPAAAHVDDEHQDRAETAVIKEANWVISADKYEFRREFQWLLRFLNGRTIQSLSFPSFSAPDFLEPKLKQVLLLQHQHVKTLVLGINSDTMLGTVERNQLVNNNTTPAPYDPDQRIRDSWRPEYYAKELLETLYQLPDLRKLTIVQDEPDRYMSRKEREWTSQNARKWFKQLAIEVGKGLQIHGPDERVEIFIHLDDGQLSVDGPWLVVVTNPLEVAHSLTIPFDPESSGYPSDSASVRGEQDHDD</sequence>
<proteinExistence type="predicted"/>
<feature type="region of interest" description="Disordered" evidence="1">
    <location>
        <begin position="338"/>
        <end position="361"/>
    </location>
</feature>
<protein>
    <submittedName>
        <fullName evidence="2">Uncharacterized protein</fullName>
    </submittedName>
</protein>
<dbReference type="EMBL" id="MU001508">
    <property type="protein sequence ID" value="KAF2440112.1"/>
    <property type="molecule type" value="Genomic_DNA"/>
</dbReference>
<evidence type="ECO:0000313" key="2">
    <source>
        <dbReference type="EMBL" id="KAF2440112.1"/>
    </source>
</evidence>
<comment type="caution">
    <text evidence="2">The sequence shown here is derived from an EMBL/GenBank/DDBJ whole genome shotgun (WGS) entry which is preliminary data.</text>
</comment>
<dbReference type="AlphaFoldDB" id="A0A9P4PA75"/>
<evidence type="ECO:0000256" key="1">
    <source>
        <dbReference type="SAM" id="MobiDB-lite"/>
    </source>
</evidence>
<reference evidence="2" key="1">
    <citation type="journal article" date="2020" name="Stud. Mycol.">
        <title>101 Dothideomycetes genomes: a test case for predicting lifestyles and emergence of pathogens.</title>
        <authorList>
            <person name="Haridas S."/>
            <person name="Albert R."/>
            <person name="Binder M."/>
            <person name="Bloem J."/>
            <person name="Labutti K."/>
            <person name="Salamov A."/>
            <person name="Andreopoulos B."/>
            <person name="Baker S."/>
            <person name="Barry K."/>
            <person name="Bills G."/>
            <person name="Bluhm B."/>
            <person name="Cannon C."/>
            <person name="Castanera R."/>
            <person name="Culley D."/>
            <person name="Daum C."/>
            <person name="Ezra D."/>
            <person name="Gonzalez J."/>
            <person name="Henrissat B."/>
            <person name="Kuo A."/>
            <person name="Liang C."/>
            <person name="Lipzen A."/>
            <person name="Lutzoni F."/>
            <person name="Magnuson J."/>
            <person name="Mondo S."/>
            <person name="Nolan M."/>
            <person name="Ohm R."/>
            <person name="Pangilinan J."/>
            <person name="Park H.-J."/>
            <person name="Ramirez L."/>
            <person name="Alfaro M."/>
            <person name="Sun H."/>
            <person name="Tritt A."/>
            <person name="Yoshinaga Y."/>
            <person name="Zwiers L.-H."/>
            <person name="Turgeon B."/>
            <person name="Goodwin S."/>
            <person name="Spatafora J."/>
            <person name="Crous P."/>
            <person name="Grigoriev I."/>
        </authorList>
    </citation>
    <scope>NUCLEOTIDE SEQUENCE</scope>
    <source>
        <strain evidence="2">CBS 690.94</strain>
    </source>
</reference>
<accession>A0A9P4PA75</accession>
<dbReference type="Proteomes" id="UP000799764">
    <property type="component" value="Unassembled WGS sequence"/>
</dbReference>
<name>A0A9P4PA75_9PLEO</name>
<keyword evidence="3" id="KW-1185">Reference proteome</keyword>
<evidence type="ECO:0000313" key="3">
    <source>
        <dbReference type="Proteomes" id="UP000799764"/>
    </source>
</evidence>
<feature type="region of interest" description="Disordered" evidence="1">
    <location>
        <begin position="1"/>
        <end position="50"/>
    </location>
</feature>